<sequence length="174" mass="19810">MWGEVSFETSEKIHTLRVIGDRGTGKIYAAAQPLLCDHYVDAVPLDSVNLKFITSFCIQLYSYNLSSSFKEVTLDHLEKLLRLIKPTAQGKPPVRYKRESSNYMDLAAPTWIGRQLLSMRLPVDSVTMSINGKEFEAAAEEFFKSAGPLYYICLYCCRDFILKQSTIDAMIEKF</sequence>
<name>A0A1I7Z8A8_9BILA</name>
<organism evidence="1 2">
    <name type="scientific">Steinernema glaseri</name>
    <dbReference type="NCBI Taxonomy" id="37863"/>
    <lineage>
        <taxon>Eukaryota</taxon>
        <taxon>Metazoa</taxon>
        <taxon>Ecdysozoa</taxon>
        <taxon>Nematoda</taxon>
        <taxon>Chromadorea</taxon>
        <taxon>Rhabditida</taxon>
        <taxon>Tylenchina</taxon>
        <taxon>Panagrolaimomorpha</taxon>
        <taxon>Strongyloidoidea</taxon>
        <taxon>Steinernematidae</taxon>
        <taxon>Steinernema</taxon>
    </lineage>
</organism>
<dbReference type="WBParaSite" id="L893_g23920.t1">
    <property type="protein sequence ID" value="L893_g23920.t1"/>
    <property type="gene ID" value="L893_g23920"/>
</dbReference>
<proteinExistence type="predicted"/>
<keyword evidence="1" id="KW-1185">Reference proteome</keyword>
<protein>
    <submittedName>
        <fullName evidence="2">BTB domain-containing protein</fullName>
    </submittedName>
</protein>
<dbReference type="AlphaFoldDB" id="A0A1I7Z8A8"/>
<reference evidence="2" key="1">
    <citation type="submission" date="2016-11" db="UniProtKB">
        <authorList>
            <consortium name="WormBaseParasite"/>
        </authorList>
    </citation>
    <scope>IDENTIFICATION</scope>
</reference>
<dbReference type="Proteomes" id="UP000095287">
    <property type="component" value="Unplaced"/>
</dbReference>
<evidence type="ECO:0000313" key="1">
    <source>
        <dbReference type="Proteomes" id="UP000095287"/>
    </source>
</evidence>
<evidence type="ECO:0000313" key="2">
    <source>
        <dbReference type="WBParaSite" id="L893_g23920.t1"/>
    </source>
</evidence>
<accession>A0A1I7Z8A8</accession>